<dbReference type="OrthoDB" id="5422245at2"/>
<dbReference type="Proteomes" id="UP000069205">
    <property type="component" value="Chromosome"/>
</dbReference>
<organism evidence="11 12">
    <name type="scientific">Nitrospira moscoviensis</name>
    <dbReference type="NCBI Taxonomy" id="42253"/>
    <lineage>
        <taxon>Bacteria</taxon>
        <taxon>Pseudomonadati</taxon>
        <taxon>Nitrospirota</taxon>
        <taxon>Nitrospiria</taxon>
        <taxon>Nitrospirales</taxon>
        <taxon>Nitrospiraceae</taxon>
        <taxon>Nitrospira</taxon>
    </lineage>
</organism>
<dbReference type="KEGG" id="nmv:NITMOv2_3866"/>
<evidence type="ECO:0000256" key="5">
    <source>
        <dbReference type="ARBA" id="ARBA00022723"/>
    </source>
</evidence>
<evidence type="ECO:0000313" key="12">
    <source>
        <dbReference type="Proteomes" id="UP000069205"/>
    </source>
</evidence>
<evidence type="ECO:0000256" key="2">
    <source>
        <dbReference type="ARBA" id="ARBA00022649"/>
    </source>
</evidence>
<dbReference type="AlphaFoldDB" id="A0A0K2GH11"/>
<proteinExistence type="inferred from homology"/>
<dbReference type="PANTHER" id="PTHR33571:SF12">
    <property type="entry name" value="BSL3053 PROTEIN"/>
    <property type="match status" value="1"/>
</dbReference>
<keyword evidence="4" id="KW-0548">Nucleotidyltransferase</keyword>
<sequence>MSLKLQVNLQTAKLAEFSRRYGVRELSLFGSVLRGDFRPDSDIDVLVDFEPNAQHSLYDLVRMEEELGALFGRKVDLVEKSGLRNPFRRHEILRTRQVIFAA</sequence>
<dbReference type="Pfam" id="PF01909">
    <property type="entry name" value="NTP_transf_2"/>
    <property type="match status" value="1"/>
</dbReference>
<protein>
    <recommendedName>
        <fullName evidence="10">Polymerase nucleotidyl transferase domain-containing protein</fullName>
    </recommendedName>
</protein>
<dbReference type="InterPro" id="IPR002934">
    <property type="entry name" value="Polymerase_NTP_transf_dom"/>
</dbReference>
<keyword evidence="12" id="KW-1185">Reference proteome</keyword>
<dbReference type="STRING" id="42253.NITMOv2_3866"/>
<keyword evidence="6" id="KW-0547">Nucleotide-binding</keyword>
<reference evidence="11 12" key="1">
    <citation type="journal article" date="2015" name="Proc. Natl. Acad. Sci. U.S.A.">
        <title>Expanded metabolic versatility of ubiquitous nitrite-oxidizing bacteria from the genus Nitrospira.</title>
        <authorList>
            <person name="Koch H."/>
            <person name="Lucker S."/>
            <person name="Albertsen M."/>
            <person name="Kitzinger K."/>
            <person name="Herbold C."/>
            <person name="Spieck E."/>
            <person name="Nielsen P.H."/>
            <person name="Wagner M."/>
            <person name="Daims H."/>
        </authorList>
    </citation>
    <scope>NUCLEOTIDE SEQUENCE [LARGE SCALE GENOMIC DNA]</scope>
    <source>
        <strain evidence="11 12">NSP M-1</strain>
    </source>
</reference>
<dbReference type="CDD" id="cd05403">
    <property type="entry name" value="NT_KNTase_like"/>
    <property type="match status" value="1"/>
</dbReference>
<dbReference type="InterPro" id="IPR043519">
    <property type="entry name" value="NT_sf"/>
</dbReference>
<evidence type="ECO:0000256" key="8">
    <source>
        <dbReference type="ARBA" id="ARBA00022842"/>
    </source>
</evidence>
<dbReference type="GO" id="GO:0005524">
    <property type="term" value="F:ATP binding"/>
    <property type="evidence" value="ECO:0007669"/>
    <property type="project" value="UniProtKB-KW"/>
</dbReference>
<evidence type="ECO:0000256" key="6">
    <source>
        <dbReference type="ARBA" id="ARBA00022741"/>
    </source>
</evidence>
<name>A0A0K2GH11_NITMO</name>
<evidence type="ECO:0000256" key="1">
    <source>
        <dbReference type="ARBA" id="ARBA00001946"/>
    </source>
</evidence>
<keyword evidence="3" id="KW-0808">Transferase</keyword>
<dbReference type="GO" id="GO:0016779">
    <property type="term" value="F:nucleotidyltransferase activity"/>
    <property type="evidence" value="ECO:0007669"/>
    <property type="project" value="UniProtKB-KW"/>
</dbReference>
<evidence type="ECO:0000259" key="10">
    <source>
        <dbReference type="Pfam" id="PF01909"/>
    </source>
</evidence>
<evidence type="ECO:0000313" key="11">
    <source>
        <dbReference type="EMBL" id="ALA60253.1"/>
    </source>
</evidence>
<keyword evidence="5" id="KW-0479">Metal-binding</keyword>
<evidence type="ECO:0000256" key="9">
    <source>
        <dbReference type="ARBA" id="ARBA00038276"/>
    </source>
</evidence>
<dbReference type="PATRIC" id="fig|42253.5.peg.3810"/>
<evidence type="ECO:0000256" key="3">
    <source>
        <dbReference type="ARBA" id="ARBA00022679"/>
    </source>
</evidence>
<dbReference type="InterPro" id="IPR052038">
    <property type="entry name" value="Type-VII_TA_antitoxin"/>
</dbReference>
<accession>A0A0K2GH11</accession>
<keyword evidence="2" id="KW-1277">Toxin-antitoxin system</keyword>
<gene>
    <name evidence="11" type="ORF">NITMOv2_3866</name>
</gene>
<comment type="cofactor">
    <cofactor evidence="1">
        <name>Mg(2+)</name>
        <dbReference type="ChEBI" id="CHEBI:18420"/>
    </cofactor>
</comment>
<dbReference type="PANTHER" id="PTHR33571">
    <property type="entry name" value="SSL8005 PROTEIN"/>
    <property type="match status" value="1"/>
</dbReference>
<dbReference type="SUPFAM" id="SSF81301">
    <property type="entry name" value="Nucleotidyltransferase"/>
    <property type="match status" value="1"/>
</dbReference>
<evidence type="ECO:0000256" key="4">
    <source>
        <dbReference type="ARBA" id="ARBA00022695"/>
    </source>
</evidence>
<keyword evidence="8" id="KW-0460">Magnesium</keyword>
<dbReference type="RefSeq" id="WP_053381135.1">
    <property type="nucleotide sequence ID" value="NZ_CP011801.1"/>
</dbReference>
<dbReference type="GO" id="GO:0046872">
    <property type="term" value="F:metal ion binding"/>
    <property type="evidence" value="ECO:0007669"/>
    <property type="project" value="UniProtKB-KW"/>
</dbReference>
<evidence type="ECO:0000256" key="7">
    <source>
        <dbReference type="ARBA" id="ARBA00022840"/>
    </source>
</evidence>
<dbReference type="EMBL" id="CP011801">
    <property type="protein sequence ID" value="ALA60253.1"/>
    <property type="molecule type" value="Genomic_DNA"/>
</dbReference>
<keyword evidence="7" id="KW-0067">ATP-binding</keyword>
<comment type="similarity">
    <text evidence="9">Belongs to the MntA antitoxin family.</text>
</comment>
<feature type="domain" description="Polymerase nucleotidyl transferase" evidence="10">
    <location>
        <begin position="16"/>
        <end position="98"/>
    </location>
</feature>
<dbReference type="Gene3D" id="3.30.460.10">
    <property type="entry name" value="Beta Polymerase, domain 2"/>
    <property type="match status" value="1"/>
</dbReference>